<evidence type="ECO:0000313" key="2">
    <source>
        <dbReference type="Proteomes" id="UP000278334"/>
    </source>
</evidence>
<dbReference type="RefSeq" id="WP_122951587.1">
    <property type="nucleotide sequence ID" value="NZ_CP024634.1"/>
</dbReference>
<proteinExistence type="predicted"/>
<organism evidence="1 2">
    <name type="scientific">Bathymodiolus thermophilus thioautotrophic gill symbiont</name>
    <dbReference type="NCBI Taxonomy" id="2360"/>
    <lineage>
        <taxon>Bacteria</taxon>
        <taxon>Pseudomonadati</taxon>
        <taxon>Pseudomonadota</taxon>
        <taxon>Gammaproteobacteria</taxon>
        <taxon>sulfur-oxidizing symbionts</taxon>
    </lineage>
</organism>
<gene>
    <name evidence="1" type="ORF">MS2017_1195</name>
</gene>
<dbReference type="EMBL" id="CP024634">
    <property type="protein sequence ID" value="AYQ56894.1"/>
    <property type="molecule type" value="Genomic_DNA"/>
</dbReference>
<protein>
    <submittedName>
        <fullName evidence="1">Uncharacterized protein</fullName>
    </submittedName>
</protein>
<dbReference type="AlphaFoldDB" id="A0A3G3IMU7"/>
<dbReference type="KEGG" id="bthg:MS2017_1195"/>
<sequence>MNKSIVVNDQKIFEELMKTSVSTPESAASVNYLAWLEGELDQDGSLFIRFKEKTVGIALSGRILSYVSTVGAETTLPPSPNINAYALIGMIDMDNKFGFALYLTSNGIAPISSFQLSFEVGQGVLTYAGTLSKKQ</sequence>
<evidence type="ECO:0000313" key="1">
    <source>
        <dbReference type="EMBL" id="AYQ56894.1"/>
    </source>
</evidence>
<dbReference type="Proteomes" id="UP000278334">
    <property type="component" value="Chromosome"/>
</dbReference>
<reference evidence="1 2" key="1">
    <citation type="submission" date="2017-11" db="EMBL/GenBank/DDBJ databases">
        <title>Genome sequence of the bacterial symbiont EPR9N from a vent mussel Bathymodiolus thermophilus.</title>
        <authorList>
            <person name="Won Y.-J."/>
        </authorList>
    </citation>
    <scope>NUCLEOTIDE SEQUENCE [LARGE SCALE GENOMIC DNA]</scope>
    <source>
        <strain evidence="1 2">EPR9N</strain>
    </source>
</reference>
<accession>A0A3G3IMU7</accession>
<name>A0A3G3IMU7_9GAMM</name>